<dbReference type="Pfam" id="PF00082">
    <property type="entry name" value="Peptidase_S8"/>
    <property type="match status" value="1"/>
</dbReference>
<reference evidence="8" key="2">
    <citation type="submission" date="2021-04" db="EMBL/GenBank/DDBJ databases">
        <authorList>
            <person name="Gilroy R."/>
        </authorList>
    </citation>
    <scope>NUCLEOTIDE SEQUENCE</scope>
    <source>
        <strain evidence="8">ChiHjej11B10-19426</strain>
    </source>
</reference>
<keyword evidence="3 5" id="KW-0378">Hydrolase</keyword>
<dbReference type="GO" id="GO:0004252">
    <property type="term" value="F:serine-type endopeptidase activity"/>
    <property type="evidence" value="ECO:0007669"/>
    <property type="project" value="UniProtKB-UniRule"/>
</dbReference>
<keyword evidence="4 5" id="KW-0720">Serine protease</keyword>
<dbReference type="PROSITE" id="PS00138">
    <property type="entry name" value="SUBTILASE_SER"/>
    <property type="match status" value="1"/>
</dbReference>
<dbReference type="Gene3D" id="2.60.40.10">
    <property type="entry name" value="Immunoglobulins"/>
    <property type="match status" value="1"/>
</dbReference>
<feature type="domain" description="Peptidase S8/S53" evidence="7">
    <location>
        <begin position="220"/>
        <end position="492"/>
    </location>
</feature>
<sequence>MKKALVALLAAAAAWGCTHEEPVAPVPGEDENFMEVSTPDDESIVPGWVRIKLTEDAQALRTGVFTRGAVESGNADLDAIAEQLGATEIRRVFSDGGKYAERRRKHGLHLWYDVKLGEEVPVSRAEAGMRTLPGVQYAIPLYRLVPDEAQIVPDMAAELQYEGVMAAALDASRPVVEPPFNDELLGQQWHYYNTGLDEGTAEGADINLYAAWAKEAGDPSVIVAVLDSGVDVDHVDLAANMWVNKGEIPGNGIDDDNNGYVDDVYGYNFALKQGEITDFNHATHVAGTIAAVNNNGVGVCGVAGGTGAGDGVRIMSVQWNAYSTIAIPNYDMFAYAADNGAVIASCSWEVSSPDLAPDLLDAINYFIDEAGMDEAGTAQVGPIKGGVVVFAAGNSNANKLAYPVYYDRVISVAAMAANYTRASYSNYSPKVSILAPGGESSLGIYSTLPDDQYGYLYGTSMACPHVSGIAALIASKYGAPGYTAEQVKEKLLAGVRPISPVVAGQYINQIGVGLADASMALDDMSNPKVAPDPLEEYGAMGRPDSLVIYCKVPADGNGMPVVKYELEYAEKTDSGVGEWQHMTLVNTEDVGETYEYGFELIQLRSYTLKMKPVDRWGNEGEEVTFEGTTEKHTNRPPVQKARLLNLTIPSAGENNLKRFRMENYFSEPDVDYGDALTFSATSSDPTVVEVSIDEESVLTIMPLKAGVSTVTARATDTEGAYLDVPFTVTVESGWWNHAPVIIKEFGTIEMERVGDQMTLSLSEYITDPDLELGDQLTYRITSTEGNAVTGQISGDQLTLRAVNRGEGRLTILTGDAAEATVEATLAVTVKNAAGDASQLTFALNPASDNLSISASGISDEIAEVTIYDNAARRVKSGRVEFRGGSATYAIADLRPGSYTCVVNTSKGRLSGGFMKR</sequence>
<dbReference type="EMBL" id="DXCC01000004">
    <property type="protein sequence ID" value="HIZ14499.1"/>
    <property type="molecule type" value="Genomic_DNA"/>
</dbReference>
<dbReference type="Gene3D" id="3.40.50.200">
    <property type="entry name" value="Peptidase S8/S53 domain"/>
    <property type="match status" value="1"/>
</dbReference>
<evidence type="ECO:0000256" key="2">
    <source>
        <dbReference type="ARBA" id="ARBA00022670"/>
    </source>
</evidence>
<evidence type="ECO:0000313" key="8">
    <source>
        <dbReference type="EMBL" id="HIZ14499.1"/>
    </source>
</evidence>
<keyword evidence="2 5" id="KW-0645">Protease</keyword>
<evidence type="ECO:0000313" key="9">
    <source>
        <dbReference type="Proteomes" id="UP000824014"/>
    </source>
</evidence>
<dbReference type="AlphaFoldDB" id="A0A9D2DCU1"/>
<dbReference type="GO" id="GO:0006508">
    <property type="term" value="P:proteolysis"/>
    <property type="evidence" value="ECO:0007669"/>
    <property type="project" value="UniProtKB-KW"/>
</dbReference>
<dbReference type="InterPro" id="IPR051048">
    <property type="entry name" value="Peptidase_S8/S53_subtilisin"/>
</dbReference>
<protein>
    <submittedName>
        <fullName evidence="8">S8 family serine peptidase</fullName>
    </submittedName>
</protein>
<dbReference type="InterPro" id="IPR000209">
    <property type="entry name" value="Peptidase_S8/S53_dom"/>
</dbReference>
<dbReference type="InterPro" id="IPR023827">
    <property type="entry name" value="Peptidase_S8_Asp-AS"/>
</dbReference>
<evidence type="ECO:0000256" key="5">
    <source>
        <dbReference type="PROSITE-ProRule" id="PRU01240"/>
    </source>
</evidence>
<organism evidence="8 9">
    <name type="scientific">Candidatus Tidjanibacter faecipullorum</name>
    <dbReference type="NCBI Taxonomy" id="2838766"/>
    <lineage>
        <taxon>Bacteria</taxon>
        <taxon>Pseudomonadati</taxon>
        <taxon>Bacteroidota</taxon>
        <taxon>Bacteroidia</taxon>
        <taxon>Bacteroidales</taxon>
        <taxon>Rikenellaceae</taxon>
        <taxon>Tidjanibacter</taxon>
    </lineage>
</organism>
<evidence type="ECO:0000256" key="6">
    <source>
        <dbReference type="RuleBase" id="RU003355"/>
    </source>
</evidence>
<dbReference type="PANTHER" id="PTHR43399:SF4">
    <property type="entry name" value="CELL WALL-ASSOCIATED PROTEASE"/>
    <property type="match status" value="1"/>
</dbReference>
<comment type="similarity">
    <text evidence="1 5 6">Belongs to the peptidase S8 family.</text>
</comment>
<dbReference type="InterPro" id="IPR023828">
    <property type="entry name" value="Peptidase_S8_Ser-AS"/>
</dbReference>
<name>A0A9D2DCU1_9BACT</name>
<dbReference type="SUPFAM" id="SSF52743">
    <property type="entry name" value="Subtilisin-like"/>
    <property type="match status" value="1"/>
</dbReference>
<evidence type="ECO:0000256" key="4">
    <source>
        <dbReference type="ARBA" id="ARBA00022825"/>
    </source>
</evidence>
<evidence type="ECO:0000259" key="7">
    <source>
        <dbReference type="Pfam" id="PF00082"/>
    </source>
</evidence>
<dbReference type="PANTHER" id="PTHR43399">
    <property type="entry name" value="SUBTILISIN-RELATED"/>
    <property type="match status" value="1"/>
</dbReference>
<proteinExistence type="inferred from homology"/>
<dbReference type="InterPro" id="IPR013783">
    <property type="entry name" value="Ig-like_fold"/>
</dbReference>
<evidence type="ECO:0000256" key="1">
    <source>
        <dbReference type="ARBA" id="ARBA00011073"/>
    </source>
</evidence>
<feature type="active site" description="Charge relay system" evidence="5">
    <location>
        <position position="227"/>
    </location>
</feature>
<accession>A0A9D2DCU1</accession>
<gene>
    <name evidence="8" type="ORF">H9816_01090</name>
</gene>
<dbReference type="Proteomes" id="UP000824014">
    <property type="component" value="Unassembled WGS sequence"/>
</dbReference>
<reference evidence="8" key="1">
    <citation type="journal article" date="2021" name="PeerJ">
        <title>Extensive microbial diversity within the chicken gut microbiome revealed by metagenomics and culture.</title>
        <authorList>
            <person name="Gilroy R."/>
            <person name="Ravi A."/>
            <person name="Getino M."/>
            <person name="Pursley I."/>
            <person name="Horton D.L."/>
            <person name="Alikhan N.F."/>
            <person name="Baker D."/>
            <person name="Gharbi K."/>
            <person name="Hall N."/>
            <person name="Watson M."/>
            <person name="Adriaenssens E.M."/>
            <person name="Foster-Nyarko E."/>
            <person name="Jarju S."/>
            <person name="Secka A."/>
            <person name="Antonio M."/>
            <person name="Oren A."/>
            <person name="Chaudhuri R.R."/>
            <person name="La Ragione R."/>
            <person name="Hildebrand F."/>
            <person name="Pallen M.J."/>
        </authorList>
    </citation>
    <scope>NUCLEOTIDE SEQUENCE</scope>
    <source>
        <strain evidence="8">ChiHjej11B10-19426</strain>
    </source>
</reference>
<feature type="active site" description="Charge relay system" evidence="5">
    <location>
        <position position="281"/>
    </location>
</feature>
<dbReference type="InterPro" id="IPR036852">
    <property type="entry name" value="Peptidase_S8/S53_dom_sf"/>
</dbReference>
<evidence type="ECO:0000256" key="3">
    <source>
        <dbReference type="ARBA" id="ARBA00022801"/>
    </source>
</evidence>
<dbReference type="PRINTS" id="PR00723">
    <property type="entry name" value="SUBTILISIN"/>
</dbReference>
<feature type="active site" description="Charge relay system" evidence="5">
    <location>
        <position position="460"/>
    </location>
</feature>
<dbReference type="PROSITE" id="PS00136">
    <property type="entry name" value="SUBTILASE_ASP"/>
    <property type="match status" value="1"/>
</dbReference>
<dbReference type="InterPro" id="IPR015500">
    <property type="entry name" value="Peptidase_S8_subtilisin-rel"/>
</dbReference>
<dbReference type="PROSITE" id="PS51892">
    <property type="entry name" value="SUBTILASE"/>
    <property type="match status" value="1"/>
</dbReference>
<comment type="caution">
    <text evidence="8">The sequence shown here is derived from an EMBL/GenBank/DDBJ whole genome shotgun (WGS) entry which is preliminary data.</text>
</comment>